<reference evidence="2 3" key="1">
    <citation type="journal article" date="2019" name="Nat. Ecol. Evol.">
        <title>Megaphylogeny resolves global patterns of mushroom evolution.</title>
        <authorList>
            <person name="Varga T."/>
            <person name="Krizsan K."/>
            <person name="Foldi C."/>
            <person name="Dima B."/>
            <person name="Sanchez-Garcia M."/>
            <person name="Sanchez-Ramirez S."/>
            <person name="Szollosi G.J."/>
            <person name="Szarkandi J.G."/>
            <person name="Papp V."/>
            <person name="Albert L."/>
            <person name="Andreopoulos W."/>
            <person name="Angelini C."/>
            <person name="Antonin V."/>
            <person name="Barry K.W."/>
            <person name="Bougher N.L."/>
            <person name="Buchanan P."/>
            <person name="Buyck B."/>
            <person name="Bense V."/>
            <person name="Catcheside P."/>
            <person name="Chovatia M."/>
            <person name="Cooper J."/>
            <person name="Damon W."/>
            <person name="Desjardin D."/>
            <person name="Finy P."/>
            <person name="Geml J."/>
            <person name="Haridas S."/>
            <person name="Hughes K."/>
            <person name="Justo A."/>
            <person name="Karasinski D."/>
            <person name="Kautmanova I."/>
            <person name="Kiss B."/>
            <person name="Kocsube S."/>
            <person name="Kotiranta H."/>
            <person name="LaButti K.M."/>
            <person name="Lechner B.E."/>
            <person name="Liimatainen K."/>
            <person name="Lipzen A."/>
            <person name="Lukacs Z."/>
            <person name="Mihaltcheva S."/>
            <person name="Morgado L.N."/>
            <person name="Niskanen T."/>
            <person name="Noordeloos M.E."/>
            <person name="Ohm R.A."/>
            <person name="Ortiz-Santana B."/>
            <person name="Ovrebo C."/>
            <person name="Racz N."/>
            <person name="Riley R."/>
            <person name="Savchenko A."/>
            <person name="Shiryaev A."/>
            <person name="Soop K."/>
            <person name="Spirin V."/>
            <person name="Szebenyi C."/>
            <person name="Tomsovsky M."/>
            <person name="Tulloss R.E."/>
            <person name="Uehling J."/>
            <person name="Grigoriev I.V."/>
            <person name="Vagvolgyi C."/>
            <person name="Papp T."/>
            <person name="Martin F.M."/>
            <person name="Miettinen O."/>
            <person name="Hibbett D.S."/>
            <person name="Nagy L.G."/>
        </authorList>
    </citation>
    <scope>NUCLEOTIDE SEQUENCE [LARGE SCALE GENOMIC DNA]</scope>
    <source>
        <strain evidence="2 3">FP101781</strain>
    </source>
</reference>
<dbReference type="EMBL" id="QPFP01000051">
    <property type="protein sequence ID" value="TEB26085.1"/>
    <property type="molecule type" value="Genomic_DNA"/>
</dbReference>
<dbReference type="AlphaFoldDB" id="A0A4Y7SW30"/>
<sequence length="169" mass="18709">MHAYVSPPGQVNTGSDRRRLGVSRQKQGDRILKNPRQASPRVCLDVSCELLLMLGRSWESWLTGSRLTDPVQSSLSRPLSPLSLVGGVARRLGWVSSRETWRLVARRQNIGIEVVSRLRRLTLEDSGVGGAEGGRAIINLKHRNEQRCFMIIVAEVEGRGLPTEKSATS</sequence>
<organism evidence="2 3">
    <name type="scientific">Coprinellus micaceus</name>
    <name type="common">Glistening ink-cap mushroom</name>
    <name type="synonym">Coprinus micaceus</name>
    <dbReference type="NCBI Taxonomy" id="71717"/>
    <lineage>
        <taxon>Eukaryota</taxon>
        <taxon>Fungi</taxon>
        <taxon>Dikarya</taxon>
        <taxon>Basidiomycota</taxon>
        <taxon>Agaricomycotina</taxon>
        <taxon>Agaricomycetes</taxon>
        <taxon>Agaricomycetidae</taxon>
        <taxon>Agaricales</taxon>
        <taxon>Agaricineae</taxon>
        <taxon>Psathyrellaceae</taxon>
        <taxon>Coprinellus</taxon>
    </lineage>
</organism>
<dbReference type="Proteomes" id="UP000298030">
    <property type="component" value="Unassembled WGS sequence"/>
</dbReference>
<protein>
    <submittedName>
        <fullName evidence="2">Uncharacterized protein</fullName>
    </submittedName>
</protein>
<feature type="region of interest" description="Disordered" evidence="1">
    <location>
        <begin position="1"/>
        <end position="34"/>
    </location>
</feature>
<proteinExistence type="predicted"/>
<evidence type="ECO:0000256" key="1">
    <source>
        <dbReference type="SAM" id="MobiDB-lite"/>
    </source>
</evidence>
<accession>A0A4Y7SW30</accession>
<evidence type="ECO:0000313" key="2">
    <source>
        <dbReference type="EMBL" id="TEB26085.1"/>
    </source>
</evidence>
<name>A0A4Y7SW30_COPMI</name>
<gene>
    <name evidence="2" type="ORF">FA13DRAFT_1110912</name>
</gene>
<keyword evidence="3" id="KW-1185">Reference proteome</keyword>
<evidence type="ECO:0000313" key="3">
    <source>
        <dbReference type="Proteomes" id="UP000298030"/>
    </source>
</evidence>
<comment type="caution">
    <text evidence="2">The sequence shown here is derived from an EMBL/GenBank/DDBJ whole genome shotgun (WGS) entry which is preliminary data.</text>
</comment>